<sequence>MSTAFLAACVVGSPAAHAAAACERVVEELPVPAQLYSFYDVLGGSDNGEWVLGRGYHWPKGVVTFAWHKGVPQADFYASGVVEDVNNSGVLVGQAQGAARRVVNGVPEALADAPGSAASRAQHVNNPGDVLGMSGSSGDRGQLVVWPGGSTWPRVLPGTNDGVARVPVGITDDGTAVARVTSPGGTVQGHAWDRTGNRVALEALPGHDSVSPEFVAAGRIFGSSSQGSGARKPVEWGLDGKVVRTLPELDYVNDANASGQVLGKTWIEQHVGVVRAPGQVEVLPGFTIGMVLADNGDVYGAHYGTDRHTPLHARCG</sequence>
<protein>
    <submittedName>
        <fullName evidence="3">Uncharacterized protein</fullName>
    </submittedName>
</protein>
<keyword evidence="4" id="KW-1185">Reference proteome</keyword>
<feature type="chain" id="PRO_5045747825" evidence="2">
    <location>
        <begin position="19"/>
        <end position="316"/>
    </location>
</feature>
<evidence type="ECO:0000313" key="4">
    <source>
        <dbReference type="Proteomes" id="UP000605568"/>
    </source>
</evidence>
<dbReference type="EMBL" id="BNAR01000011">
    <property type="protein sequence ID" value="GHH51449.1"/>
    <property type="molecule type" value="Genomic_DNA"/>
</dbReference>
<keyword evidence="2" id="KW-0732">Signal</keyword>
<name>A0ABQ3MLS7_9PSEU</name>
<accession>A0ABQ3MLS7</accession>
<organism evidence="3 4">
    <name type="scientific">Lentzea cavernae</name>
    <dbReference type="NCBI Taxonomy" id="2020703"/>
    <lineage>
        <taxon>Bacteria</taxon>
        <taxon>Bacillati</taxon>
        <taxon>Actinomycetota</taxon>
        <taxon>Actinomycetes</taxon>
        <taxon>Pseudonocardiales</taxon>
        <taxon>Pseudonocardiaceae</taxon>
        <taxon>Lentzea</taxon>
    </lineage>
</organism>
<dbReference type="SUPFAM" id="SSF69304">
    <property type="entry name" value="Tricorn protease N-terminal domain"/>
    <property type="match status" value="1"/>
</dbReference>
<evidence type="ECO:0000256" key="1">
    <source>
        <dbReference type="SAM" id="MobiDB-lite"/>
    </source>
</evidence>
<proteinExistence type="predicted"/>
<reference evidence="4" key="1">
    <citation type="journal article" date="2019" name="Int. J. Syst. Evol. Microbiol.">
        <title>The Global Catalogue of Microorganisms (GCM) 10K type strain sequencing project: providing services to taxonomists for standard genome sequencing and annotation.</title>
        <authorList>
            <consortium name="The Broad Institute Genomics Platform"/>
            <consortium name="The Broad Institute Genome Sequencing Center for Infectious Disease"/>
            <person name="Wu L."/>
            <person name="Ma J."/>
        </authorList>
    </citation>
    <scope>NUCLEOTIDE SEQUENCE [LARGE SCALE GENOMIC DNA]</scope>
    <source>
        <strain evidence="4">CGMCC 4.7367</strain>
    </source>
</reference>
<evidence type="ECO:0000313" key="3">
    <source>
        <dbReference type="EMBL" id="GHH51449.1"/>
    </source>
</evidence>
<feature type="signal peptide" evidence="2">
    <location>
        <begin position="1"/>
        <end position="18"/>
    </location>
</feature>
<dbReference type="RefSeq" id="WP_191302876.1">
    <property type="nucleotide sequence ID" value="NZ_BNAR01000011.1"/>
</dbReference>
<dbReference type="Proteomes" id="UP000605568">
    <property type="component" value="Unassembled WGS sequence"/>
</dbReference>
<gene>
    <name evidence="3" type="ORF">GCM10017774_61850</name>
</gene>
<evidence type="ECO:0000256" key="2">
    <source>
        <dbReference type="SAM" id="SignalP"/>
    </source>
</evidence>
<feature type="region of interest" description="Disordered" evidence="1">
    <location>
        <begin position="114"/>
        <end position="136"/>
    </location>
</feature>
<comment type="caution">
    <text evidence="3">The sequence shown here is derived from an EMBL/GenBank/DDBJ whole genome shotgun (WGS) entry which is preliminary data.</text>
</comment>